<dbReference type="PANTHER" id="PTHR24305:SF96">
    <property type="entry name" value="CYTOCHROME P450 MONOOXYGENASE STCB-RELATED"/>
    <property type="match status" value="1"/>
</dbReference>
<dbReference type="InterPro" id="IPR050121">
    <property type="entry name" value="Cytochrome_P450_monoxygenase"/>
</dbReference>
<keyword evidence="9" id="KW-0812">Transmembrane</keyword>
<dbReference type="InParanoid" id="G2YUZ9"/>
<keyword evidence="7 8" id="KW-0349">Heme</keyword>
<dbReference type="PRINTS" id="PR00463">
    <property type="entry name" value="EP450I"/>
</dbReference>
<dbReference type="GO" id="GO:0004497">
    <property type="term" value="F:monooxygenase activity"/>
    <property type="evidence" value="ECO:0007669"/>
    <property type="project" value="UniProtKB-KW"/>
</dbReference>
<protein>
    <submittedName>
        <fullName evidence="10">Similar to cytochrome P450 monooxygenase</fullName>
    </submittedName>
</protein>
<dbReference type="OrthoDB" id="1470350at2759"/>
<evidence type="ECO:0000256" key="4">
    <source>
        <dbReference type="ARBA" id="ARBA00023002"/>
    </source>
</evidence>
<feature type="binding site" description="axial binding residue" evidence="7">
    <location>
        <position position="434"/>
    </location>
    <ligand>
        <name>heme</name>
        <dbReference type="ChEBI" id="CHEBI:30413"/>
    </ligand>
    <ligandPart>
        <name>Fe</name>
        <dbReference type="ChEBI" id="CHEBI:18248"/>
    </ligandPart>
</feature>
<keyword evidence="9" id="KW-1133">Transmembrane helix</keyword>
<dbReference type="EMBL" id="FQ790354">
    <property type="protein sequence ID" value="CCD55447.1"/>
    <property type="molecule type" value="Genomic_DNA"/>
</dbReference>
<name>G2YUZ9_BOTF4</name>
<dbReference type="SUPFAM" id="SSF48264">
    <property type="entry name" value="Cytochrome P450"/>
    <property type="match status" value="1"/>
</dbReference>
<keyword evidence="6" id="KW-0843">Virulence</keyword>
<keyword evidence="5 7" id="KW-0408">Iron</keyword>
<dbReference type="AlphaFoldDB" id="G2YUZ9"/>
<evidence type="ECO:0000256" key="8">
    <source>
        <dbReference type="RuleBase" id="RU000461"/>
    </source>
</evidence>
<dbReference type="STRING" id="999810.G2YUZ9"/>
<evidence type="ECO:0000313" key="10">
    <source>
        <dbReference type="EMBL" id="CCD55447.1"/>
    </source>
</evidence>
<comment type="similarity">
    <text evidence="2 8">Belongs to the cytochrome P450 family.</text>
</comment>
<dbReference type="CDD" id="cd11059">
    <property type="entry name" value="CYP_fungal"/>
    <property type="match status" value="1"/>
</dbReference>
<feature type="transmembrane region" description="Helical" evidence="9">
    <location>
        <begin position="12"/>
        <end position="32"/>
    </location>
</feature>
<dbReference type="Proteomes" id="UP000008177">
    <property type="component" value="Unplaced contigs"/>
</dbReference>
<dbReference type="InterPro" id="IPR017972">
    <property type="entry name" value="Cyt_P450_CS"/>
</dbReference>
<dbReference type="InterPro" id="IPR036396">
    <property type="entry name" value="Cyt_P450_sf"/>
</dbReference>
<dbReference type="GO" id="GO:0005506">
    <property type="term" value="F:iron ion binding"/>
    <property type="evidence" value="ECO:0007669"/>
    <property type="project" value="InterPro"/>
</dbReference>
<dbReference type="InterPro" id="IPR001128">
    <property type="entry name" value="Cyt_P450"/>
</dbReference>
<dbReference type="GO" id="GO:0016705">
    <property type="term" value="F:oxidoreductase activity, acting on paired donors, with incorporation or reduction of molecular oxygen"/>
    <property type="evidence" value="ECO:0007669"/>
    <property type="project" value="InterPro"/>
</dbReference>
<keyword evidence="4 8" id="KW-0560">Oxidoreductase</keyword>
<evidence type="ECO:0000256" key="9">
    <source>
        <dbReference type="SAM" id="Phobius"/>
    </source>
</evidence>
<comment type="cofactor">
    <cofactor evidence="1 7">
        <name>heme</name>
        <dbReference type="ChEBI" id="CHEBI:30413"/>
    </cofactor>
</comment>
<keyword evidence="9" id="KW-0472">Membrane</keyword>
<keyword evidence="3 7" id="KW-0479">Metal-binding</keyword>
<evidence type="ECO:0000256" key="3">
    <source>
        <dbReference type="ARBA" id="ARBA00022723"/>
    </source>
</evidence>
<dbReference type="HOGENOM" id="CLU_001570_14_2_1"/>
<proteinExistence type="inferred from homology"/>
<reference evidence="11" key="1">
    <citation type="journal article" date="2011" name="PLoS Genet.">
        <title>Genomic analysis of the necrotrophic fungal pathogens Sclerotinia sclerotiorum and Botrytis cinerea.</title>
        <authorList>
            <person name="Amselem J."/>
            <person name="Cuomo C.A."/>
            <person name="van Kan J.A."/>
            <person name="Viaud M."/>
            <person name="Benito E.P."/>
            <person name="Couloux A."/>
            <person name="Coutinho P.M."/>
            <person name="de Vries R.P."/>
            <person name="Dyer P.S."/>
            <person name="Fillinger S."/>
            <person name="Fournier E."/>
            <person name="Gout L."/>
            <person name="Hahn M."/>
            <person name="Kohn L."/>
            <person name="Lapalu N."/>
            <person name="Plummer K.M."/>
            <person name="Pradier J.M."/>
            <person name="Quevillon E."/>
            <person name="Sharon A."/>
            <person name="Simon A."/>
            <person name="ten Have A."/>
            <person name="Tudzynski B."/>
            <person name="Tudzynski P."/>
            <person name="Wincker P."/>
            <person name="Andrew M."/>
            <person name="Anthouard V."/>
            <person name="Beever R.E."/>
            <person name="Beffa R."/>
            <person name="Benoit I."/>
            <person name="Bouzid O."/>
            <person name="Brault B."/>
            <person name="Chen Z."/>
            <person name="Choquer M."/>
            <person name="Collemare J."/>
            <person name="Cotton P."/>
            <person name="Danchin E.G."/>
            <person name="Da Silva C."/>
            <person name="Gautier A."/>
            <person name="Giraud C."/>
            <person name="Giraud T."/>
            <person name="Gonzalez C."/>
            <person name="Grossetete S."/>
            <person name="Guldener U."/>
            <person name="Henrissat B."/>
            <person name="Howlett B.J."/>
            <person name="Kodira C."/>
            <person name="Kretschmer M."/>
            <person name="Lappartient A."/>
            <person name="Leroch M."/>
            <person name="Levis C."/>
            <person name="Mauceli E."/>
            <person name="Neuveglise C."/>
            <person name="Oeser B."/>
            <person name="Pearson M."/>
            <person name="Poulain J."/>
            <person name="Poussereau N."/>
            <person name="Quesneville H."/>
            <person name="Rascle C."/>
            <person name="Schumacher J."/>
            <person name="Segurens B."/>
            <person name="Sexton A."/>
            <person name="Silva E."/>
            <person name="Sirven C."/>
            <person name="Soanes D.M."/>
            <person name="Talbot N.J."/>
            <person name="Templeton M."/>
            <person name="Yandava C."/>
            <person name="Yarden O."/>
            <person name="Zeng Q."/>
            <person name="Rollins J.A."/>
            <person name="Lebrun M.H."/>
            <person name="Dickman M."/>
        </authorList>
    </citation>
    <scope>NUCLEOTIDE SEQUENCE [LARGE SCALE GENOMIC DNA]</scope>
    <source>
        <strain evidence="11">T4</strain>
    </source>
</reference>
<evidence type="ECO:0000256" key="2">
    <source>
        <dbReference type="ARBA" id="ARBA00010617"/>
    </source>
</evidence>
<dbReference type="FunFam" id="1.10.630.10:FF:000093">
    <property type="entry name" value="Cytochrome P450 monooxygenase"/>
    <property type="match status" value="1"/>
</dbReference>
<organism evidence="10 11">
    <name type="scientific">Botryotinia fuckeliana (strain T4)</name>
    <name type="common">Noble rot fungus</name>
    <name type="synonym">Botrytis cinerea</name>
    <dbReference type="NCBI Taxonomy" id="999810"/>
    <lineage>
        <taxon>Eukaryota</taxon>
        <taxon>Fungi</taxon>
        <taxon>Dikarya</taxon>
        <taxon>Ascomycota</taxon>
        <taxon>Pezizomycotina</taxon>
        <taxon>Leotiomycetes</taxon>
        <taxon>Helotiales</taxon>
        <taxon>Sclerotiniaceae</taxon>
        <taxon>Botrytis</taxon>
    </lineage>
</organism>
<evidence type="ECO:0000256" key="5">
    <source>
        <dbReference type="ARBA" id="ARBA00023004"/>
    </source>
</evidence>
<keyword evidence="8 10" id="KW-0503">Monooxygenase</keyword>
<accession>G2YUZ9</accession>
<dbReference type="GO" id="GO:0020037">
    <property type="term" value="F:heme binding"/>
    <property type="evidence" value="ECO:0007669"/>
    <property type="project" value="InterPro"/>
</dbReference>
<evidence type="ECO:0000256" key="1">
    <source>
        <dbReference type="ARBA" id="ARBA00001971"/>
    </source>
</evidence>
<gene>
    <name evidence="10" type="ORF">BofuT4P210000009001</name>
</gene>
<dbReference type="PRINTS" id="PR00385">
    <property type="entry name" value="P450"/>
</dbReference>
<evidence type="ECO:0000313" key="11">
    <source>
        <dbReference type="Proteomes" id="UP000008177"/>
    </source>
</evidence>
<dbReference type="PANTHER" id="PTHR24305">
    <property type="entry name" value="CYTOCHROME P450"/>
    <property type="match status" value="1"/>
</dbReference>
<dbReference type="eggNOG" id="KOG0158">
    <property type="taxonomic scope" value="Eukaryota"/>
</dbReference>
<dbReference type="InterPro" id="IPR002401">
    <property type="entry name" value="Cyt_P450_E_grp-I"/>
</dbReference>
<evidence type="ECO:0000256" key="6">
    <source>
        <dbReference type="ARBA" id="ARBA00023026"/>
    </source>
</evidence>
<evidence type="ECO:0000256" key="7">
    <source>
        <dbReference type="PIRSR" id="PIRSR602401-1"/>
    </source>
</evidence>
<dbReference type="Pfam" id="PF00067">
    <property type="entry name" value="p450"/>
    <property type="match status" value="1"/>
</dbReference>
<sequence length="492" mass="55827">MAFSVWFQSSSIAQIAFVFICLAFSVKLQIIYRAYLTPLRKIPGPWYARFTHLVLKYYVITGHRLHYIHYLHQTYGHIVLIAPTEVSCSSITSVKTIHRISKPFLKSPWYQNFVSKPEGVFSMIDPKEHGIRRKLFAHAFSKSSLRTNWENEVREKASMVVKKIKRDALIGEVDILKFFMFMATDVIGHLSFGKSFGTLEKERKTQYIEDLERIGLVAGIRAEFPLLFQIGKMSRLSFLQTPEDRLNEYGSLAVLNAKSQSGTAHNIFHKIVTEGKSKNAEAPLSDLDIQQEATNFIVAGTDTTATTLTYLIYNILKYSELQRQLEDEVDTLGDDFESKDVEELPLLNAVIDEGLRLWGAAPSSLPRTVPREGAELDGHFLPGSITVSTQAYTIHRDPEIFPEPERFDPQRWLGPKSDDFKTANHAFGAGARTCLGIHLARMELHLALAFFFRECKGMRIASSQDDSGMEMENFFLIAPKGHKCMVTLRDGF</sequence>
<dbReference type="Gene3D" id="1.10.630.10">
    <property type="entry name" value="Cytochrome P450"/>
    <property type="match status" value="1"/>
</dbReference>
<dbReference type="PROSITE" id="PS00086">
    <property type="entry name" value="CYTOCHROME_P450"/>
    <property type="match status" value="1"/>
</dbReference>